<name>A0A2J6WGE2_9BACT</name>
<proteinExistence type="predicted"/>
<comment type="catalytic activity">
    <reaction evidence="2">
        <text>2 GTP = 3',3'-c-di-GMP + 2 diphosphate</text>
        <dbReference type="Rhea" id="RHEA:24898"/>
        <dbReference type="ChEBI" id="CHEBI:33019"/>
        <dbReference type="ChEBI" id="CHEBI:37565"/>
        <dbReference type="ChEBI" id="CHEBI:58805"/>
        <dbReference type="EC" id="2.7.7.65"/>
    </reaction>
</comment>
<feature type="transmembrane region" description="Helical" evidence="3">
    <location>
        <begin position="12"/>
        <end position="32"/>
    </location>
</feature>
<gene>
    <name evidence="5" type="ORF">C0187_07230</name>
</gene>
<evidence type="ECO:0000256" key="1">
    <source>
        <dbReference type="ARBA" id="ARBA00012528"/>
    </source>
</evidence>
<evidence type="ECO:0000313" key="5">
    <source>
        <dbReference type="EMBL" id="PMP69385.1"/>
    </source>
</evidence>
<reference evidence="5 6" key="1">
    <citation type="submission" date="2018-01" db="EMBL/GenBank/DDBJ databases">
        <title>Metagenomic assembled genomes from two thermal pools in the Uzon Caldera, Kamchatka, Russia.</title>
        <authorList>
            <person name="Wilkins L."/>
            <person name="Ettinger C."/>
        </authorList>
    </citation>
    <scope>NUCLEOTIDE SEQUENCE [LARGE SCALE GENOMIC DNA]</scope>
    <source>
        <strain evidence="5">ZAV-05</strain>
    </source>
</reference>
<feature type="transmembrane region" description="Helical" evidence="3">
    <location>
        <begin position="135"/>
        <end position="152"/>
    </location>
</feature>
<dbReference type="InterPro" id="IPR029787">
    <property type="entry name" value="Nucleotide_cyclase"/>
</dbReference>
<dbReference type="CDD" id="cd01949">
    <property type="entry name" value="GGDEF"/>
    <property type="match status" value="1"/>
</dbReference>
<dbReference type="PROSITE" id="PS50887">
    <property type="entry name" value="GGDEF"/>
    <property type="match status" value="1"/>
</dbReference>
<dbReference type="Pfam" id="PF00990">
    <property type="entry name" value="GGDEF"/>
    <property type="match status" value="1"/>
</dbReference>
<dbReference type="Proteomes" id="UP000242881">
    <property type="component" value="Unassembled WGS sequence"/>
</dbReference>
<keyword evidence="3" id="KW-1133">Transmembrane helix</keyword>
<dbReference type="InterPro" id="IPR043128">
    <property type="entry name" value="Rev_trsase/Diguanyl_cyclase"/>
</dbReference>
<comment type="caution">
    <text evidence="5">The sequence shown here is derived from an EMBL/GenBank/DDBJ whole genome shotgun (WGS) entry which is preliminary data.</text>
</comment>
<dbReference type="InterPro" id="IPR050469">
    <property type="entry name" value="Diguanylate_Cyclase"/>
</dbReference>
<dbReference type="InterPro" id="IPR000160">
    <property type="entry name" value="GGDEF_dom"/>
</dbReference>
<feature type="transmembrane region" description="Helical" evidence="3">
    <location>
        <begin position="112"/>
        <end position="129"/>
    </location>
</feature>
<accession>A0A2J6WGE2</accession>
<feature type="transmembrane region" description="Helical" evidence="3">
    <location>
        <begin position="38"/>
        <end position="55"/>
    </location>
</feature>
<evidence type="ECO:0000313" key="6">
    <source>
        <dbReference type="Proteomes" id="UP000242881"/>
    </source>
</evidence>
<dbReference type="EMBL" id="PNIN01000074">
    <property type="protein sequence ID" value="PMP69385.1"/>
    <property type="molecule type" value="Genomic_DNA"/>
</dbReference>
<dbReference type="SMART" id="SM00267">
    <property type="entry name" value="GGDEF"/>
    <property type="match status" value="1"/>
</dbReference>
<evidence type="ECO:0000256" key="3">
    <source>
        <dbReference type="SAM" id="Phobius"/>
    </source>
</evidence>
<sequence length="332" mass="38668">MIDHKIRHFQYKIAEVLYLFTFTIIIASIKFLESTNNKANYAIIIFFLIFIILKFSIDDNFFSSKILSYYLLFQSQNIFIAYINSSAYDILIFMSMIGLLLFSVILYDKKYLMVHIVVTGVLTYVYFTKFDPKEVFLFLISLPFIFITSLNFNKIYIILRNLITELSITDEMTGLLNQSGFMKKIEEEFYRSQRYQKTFSVLMIDSDNLKLINDTYGHKYGSMVIKSIAEVIKTNIRRTDFAARYGGDEFILCLVETDLDGAIEVAERIRKQFELKSFFTKDEKKFTITLSIGVSNYPKSGDSLMDVIELADKAMYQSKNSGKNKTSFLLKN</sequence>
<dbReference type="PANTHER" id="PTHR45138">
    <property type="entry name" value="REGULATORY COMPONENTS OF SENSORY TRANSDUCTION SYSTEM"/>
    <property type="match status" value="1"/>
</dbReference>
<protein>
    <recommendedName>
        <fullName evidence="1">diguanylate cyclase</fullName>
        <ecNumber evidence="1">2.7.7.65</ecNumber>
    </recommendedName>
</protein>
<feature type="domain" description="GGDEF" evidence="4">
    <location>
        <begin position="197"/>
        <end position="331"/>
    </location>
</feature>
<dbReference type="FunFam" id="3.30.70.270:FF:000001">
    <property type="entry name" value="Diguanylate cyclase domain protein"/>
    <property type="match status" value="1"/>
</dbReference>
<evidence type="ECO:0000256" key="2">
    <source>
        <dbReference type="ARBA" id="ARBA00034247"/>
    </source>
</evidence>
<dbReference type="PANTHER" id="PTHR45138:SF9">
    <property type="entry name" value="DIGUANYLATE CYCLASE DGCM-RELATED"/>
    <property type="match status" value="1"/>
</dbReference>
<keyword evidence="3" id="KW-0812">Transmembrane</keyword>
<dbReference type="SUPFAM" id="SSF55073">
    <property type="entry name" value="Nucleotide cyclase"/>
    <property type="match status" value="1"/>
</dbReference>
<dbReference type="EC" id="2.7.7.65" evidence="1"/>
<evidence type="ECO:0000259" key="4">
    <source>
        <dbReference type="PROSITE" id="PS50887"/>
    </source>
</evidence>
<dbReference type="GO" id="GO:0052621">
    <property type="term" value="F:diguanylate cyclase activity"/>
    <property type="evidence" value="ECO:0007669"/>
    <property type="project" value="UniProtKB-EC"/>
</dbReference>
<feature type="transmembrane region" description="Helical" evidence="3">
    <location>
        <begin position="90"/>
        <end position="107"/>
    </location>
</feature>
<dbReference type="AlphaFoldDB" id="A0A2J6WGE2"/>
<dbReference type="Gene3D" id="3.30.70.270">
    <property type="match status" value="1"/>
</dbReference>
<keyword evidence="3" id="KW-0472">Membrane</keyword>
<organism evidence="5 6">
    <name type="scientific">Calditerrivibrio nitroreducens</name>
    <dbReference type="NCBI Taxonomy" id="477976"/>
    <lineage>
        <taxon>Bacteria</taxon>
        <taxon>Pseudomonadati</taxon>
        <taxon>Deferribacterota</taxon>
        <taxon>Deferribacteres</taxon>
        <taxon>Deferribacterales</taxon>
        <taxon>Calditerrivibrionaceae</taxon>
    </lineage>
</organism>
<dbReference type="NCBIfam" id="TIGR00254">
    <property type="entry name" value="GGDEF"/>
    <property type="match status" value="1"/>
</dbReference>